<evidence type="ECO:0000313" key="16">
    <source>
        <dbReference type="EMBL" id="KAB3539701.1"/>
    </source>
</evidence>
<evidence type="ECO:0000256" key="5">
    <source>
        <dbReference type="ARBA" id="ARBA00022475"/>
    </source>
</evidence>
<dbReference type="NCBIfam" id="TIGR01216">
    <property type="entry name" value="ATP_synt_epsi"/>
    <property type="match status" value="1"/>
</dbReference>
<dbReference type="Pfam" id="PF00401">
    <property type="entry name" value="ATP-synt_DE"/>
    <property type="match status" value="1"/>
</dbReference>
<evidence type="ECO:0000259" key="15">
    <source>
        <dbReference type="Pfam" id="PF02823"/>
    </source>
</evidence>
<evidence type="ECO:0000256" key="3">
    <source>
        <dbReference type="ARBA" id="ARBA00005712"/>
    </source>
</evidence>
<reference evidence="16 17" key="1">
    <citation type="submission" date="2019-10" db="EMBL/GenBank/DDBJ databases">
        <title>Alkaliphilus serpentinus sp. nov. and Alkaliphilus pronyensis sp. nov., two novel anaerobic alkaliphilic species isolated from the serpentinized-hosted hydrothermal field of the Prony Bay (New Caledonia).</title>
        <authorList>
            <person name="Postec A."/>
        </authorList>
    </citation>
    <scope>NUCLEOTIDE SEQUENCE [LARGE SCALE GENOMIC DNA]</scope>
    <source>
        <strain evidence="16 17">LacV</strain>
    </source>
</reference>
<feature type="domain" description="ATP synthase epsilon subunit C-terminal" evidence="14">
    <location>
        <begin position="87"/>
        <end position="132"/>
    </location>
</feature>
<keyword evidence="17" id="KW-1185">Reference proteome</keyword>
<feature type="coiled-coil region" evidence="13">
    <location>
        <begin position="88"/>
        <end position="118"/>
    </location>
</feature>
<dbReference type="Gene3D" id="2.60.15.10">
    <property type="entry name" value="F0F1 ATP synthase delta/epsilon subunit, N-terminal"/>
    <property type="match status" value="1"/>
</dbReference>
<evidence type="ECO:0000259" key="14">
    <source>
        <dbReference type="Pfam" id="PF00401"/>
    </source>
</evidence>
<keyword evidence="4 11" id="KW-0813">Transport</keyword>
<dbReference type="CDD" id="cd12152">
    <property type="entry name" value="F1-ATPase_delta"/>
    <property type="match status" value="1"/>
</dbReference>
<evidence type="ECO:0000256" key="1">
    <source>
        <dbReference type="ARBA" id="ARBA00003543"/>
    </source>
</evidence>
<dbReference type="SUPFAM" id="SSF51344">
    <property type="entry name" value="Epsilon subunit of F1F0-ATP synthase N-terminal domain"/>
    <property type="match status" value="1"/>
</dbReference>
<dbReference type="SUPFAM" id="SSF46604">
    <property type="entry name" value="Epsilon subunit of F1F0-ATP synthase C-terminal domain"/>
    <property type="match status" value="1"/>
</dbReference>
<evidence type="ECO:0000256" key="8">
    <source>
        <dbReference type="ARBA" id="ARBA00023136"/>
    </source>
</evidence>
<organism evidence="16 17">
    <name type="scientific">Alkaliphilus pronyensis</name>
    <dbReference type="NCBI Taxonomy" id="1482732"/>
    <lineage>
        <taxon>Bacteria</taxon>
        <taxon>Bacillati</taxon>
        <taxon>Bacillota</taxon>
        <taxon>Clostridia</taxon>
        <taxon>Peptostreptococcales</taxon>
        <taxon>Natronincolaceae</taxon>
        <taxon>Alkaliphilus</taxon>
    </lineage>
</organism>
<keyword evidence="13" id="KW-0175">Coiled coil</keyword>
<evidence type="ECO:0000256" key="12">
    <source>
        <dbReference type="RuleBase" id="RU003656"/>
    </source>
</evidence>
<comment type="function">
    <text evidence="1 11">Produces ATP from ADP in the presence of a proton gradient across the membrane.</text>
</comment>
<dbReference type="InterPro" id="IPR020547">
    <property type="entry name" value="ATP_synth_F1_esu_C"/>
</dbReference>
<accession>A0A6I0F9Q7</accession>
<comment type="subunit">
    <text evidence="11 12">F-type ATPases have 2 components, CF(1) - the catalytic core - and CF(0) - the membrane proton channel. CF(1) has five subunits: alpha(3), beta(3), gamma(1), delta(1), epsilon(1). CF(0) has three main subunits: a, b and c.</text>
</comment>
<evidence type="ECO:0000256" key="7">
    <source>
        <dbReference type="ARBA" id="ARBA00023065"/>
    </source>
</evidence>
<evidence type="ECO:0000256" key="13">
    <source>
        <dbReference type="SAM" id="Coils"/>
    </source>
</evidence>
<dbReference type="Gene3D" id="1.20.5.440">
    <property type="entry name" value="ATP synthase delta/epsilon subunit, C-terminal domain"/>
    <property type="match status" value="1"/>
</dbReference>
<evidence type="ECO:0000313" key="17">
    <source>
        <dbReference type="Proteomes" id="UP000432715"/>
    </source>
</evidence>
<evidence type="ECO:0000256" key="6">
    <source>
        <dbReference type="ARBA" id="ARBA00022781"/>
    </source>
</evidence>
<dbReference type="AlphaFoldDB" id="A0A6I0F9Q7"/>
<comment type="subcellular location">
    <subcellularLocation>
        <location evidence="2 11">Cell membrane</location>
        <topology evidence="2 11">Peripheral membrane protein</topology>
    </subcellularLocation>
</comment>
<evidence type="ECO:0000256" key="2">
    <source>
        <dbReference type="ARBA" id="ARBA00004202"/>
    </source>
</evidence>
<dbReference type="EMBL" id="WBZC01000002">
    <property type="protein sequence ID" value="KAB3539701.1"/>
    <property type="molecule type" value="Genomic_DNA"/>
</dbReference>
<gene>
    <name evidence="11" type="primary">atpC</name>
    <name evidence="16" type="ORF">F8154_00680</name>
</gene>
<evidence type="ECO:0000256" key="10">
    <source>
        <dbReference type="ARBA" id="ARBA00023310"/>
    </source>
</evidence>
<dbReference type="GO" id="GO:0005524">
    <property type="term" value="F:ATP binding"/>
    <property type="evidence" value="ECO:0007669"/>
    <property type="project" value="UniProtKB-UniRule"/>
</dbReference>
<dbReference type="GO" id="GO:0046933">
    <property type="term" value="F:proton-transporting ATP synthase activity, rotational mechanism"/>
    <property type="evidence" value="ECO:0007669"/>
    <property type="project" value="UniProtKB-UniRule"/>
</dbReference>
<proteinExistence type="inferred from homology"/>
<dbReference type="FunFam" id="1.20.5.440:FF:000001">
    <property type="entry name" value="ATP synthase epsilon chain"/>
    <property type="match status" value="1"/>
</dbReference>
<dbReference type="OrthoDB" id="9804110at2"/>
<protein>
    <recommendedName>
        <fullName evidence="11">ATP synthase epsilon chain</fullName>
    </recommendedName>
    <alternativeName>
        <fullName evidence="11">ATP synthase F1 sector epsilon subunit</fullName>
    </alternativeName>
    <alternativeName>
        <fullName evidence="11">F-ATPase epsilon subunit</fullName>
    </alternativeName>
</protein>
<dbReference type="InterPro" id="IPR036794">
    <property type="entry name" value="ATP_F1_dsu/esu_C_sf"/>
</dbReference>
<dbReference type="GO" id="GO:0045259">
    <property type="term" value="C:proton-transporting ATP synthase complex"/>
    <property type="evidence" value="ECO:0007669"/>
    <property type="project" value="UniProtKB-KW"/>
</dbReference>
<dbReference type="NCBIfam" id="NF009980">
    <property type="entry name" value="PRK13446.1"/>
    <property type="match status" value="1"/>
</dbReference>
<dbReference type="InterPro" id="IPR001469">
    <property type="entry name" value="ATP_synth_F1_dsu/esu"/>
</dbReference>
<name>A0A6I0F9Q7_9FIRM</name>
<comment type="similarity">
    <text evidence="3 11 12">Belongs to the ATPase epsilon chain family.</text>
</comment>
<dbReference type="InterPro" id="IPR020546">
    <property type="entry name" value="ATP_synth_F1_dsu/esu_N"/>
</dbReference>
<dbReference type="Proteomes" id="UP000432715">
    <property type="component" value="Unassembled WGS sequence"/>
</dbReference>
<keyword evidence="5 11" id="KW-1003">Cell membrane</keyword>
<keyword evidence="7 11" id="KW-0406">Ion transport</keyword>
<dbReference type="PANTHER" id="PTHR13822">
    <property type="entry name" value="ATP SYNTHASE DELTA/EPSILON CHAIN"/>
    <property type="match status" value="1"/>
</dbReference>
<dbReference type="RefSeq" id="WP_151859661.1">
    <property type="nucleotide sequence ID" value="NZ_WBZC01000002.1"/>
</dbReference>
<dbReference type="HAMAP" id="MF_00530">
    <property type="entry name" value="ATP_synth_epsil_bac"/>
    <property type="match status" value="1"/>
</dbReference>
<evidence type="ECO:0000256" key="11">
    <source>
        <dbReference type="HAMAP-Rule" id="MF_00530"/>
    </source>
</evidence>
<dbReference type="InterPro" id="IPR036771">
    <property type="entry name" value="ATPsynth_dsu/esu_N"/>
</dbReference>
<feature type="domain" description="ATP synthase F1 complex delta/epsilon subunit N-terminal" evidence="15">
    <location>
        <begin position="5"/>
        <end position="83"/>
    </location>
</feature>
<comment type="caution">
    <text evidence="16">The sequence shown here is derived from an EMBL/GenBank/DDBJ whole genome shotgun (WGS) entry which is preliminary data.</text>
</comment>
<dbReference type="GO" id="GO:0005886">
    <property type="term" value="C:plasma membrane"/>
    <property type="evidence" value="ECO:0007669"/>
    <property type="project" value="UniProtKB-SubCell"/>
</dbReference>
<sequence>MSSKFHLQVIAPDKILLDEEIDKVIIRTTTGDIAILQDHIPMVSPLSIGKMTIINDGNKREAAFASGFIHIDLNKTVIMTDAAEWPEEIDLERAKKAKERAEDRLKNEYENIDLVRAEIALSKALNRINIVQK</sequence>
<evidence type="ECO:0000256" key="4">
    <source>
        <dbReference type="ARBA" id="ARBA00022448"/>
    </source>
</evidence>
<keyword evidence="10 11" id="KW-0066">ATP synthesis</keyword>
<dbReference type="Pfam" id="PF02823">
    <property type="entry name" value="ATP-synt_DE_N"/>
    <property type="match status" value="1"/>
</dbReference>
<keyword evidence="6 11" id="KW-0375">Hydrogen ion transport</keyword>
<evidence type="ECO:0000256" key="9">
    <source>
        <dbReference type="ARBA" id="ARBA00023196"/>
    </source>
</evidence>
<dbReference type="PANTHER" id="PTHR13822:SF10">
    <property type="entry name" value="ATP SYNTHASE EPSILON CHAIN, CHLOROPLASTIC"/>
    <property type="match status" value="1"/>
</dbReference>
<keyword evidence="8 11" id="KW-0472">Membrane</keyword>
<keyword evidence="9 11" id="KW-0139">CF(1)</keyword>